<sequence>MITEDVATLKEVQIPIEKTRQNIWENKELLRRNIGLNTKKIILACCVFSVFNYGCEAWIYSKTVQKKIQTFEMWCYRRLLKVPWTEKKNNKEIKQMADVGERVLQQLMKRKLGYTGHIMRGSSGPLLQLSLEGKIEEMKGQESSRRNWMGDVKEWPGSTSYGDTKQEAENREEWRDMVANLRAEDGS</sequence>
<accession>A0AAV4EN30</accession>
<organism evidence="2 3">
    <name type="scientific">Elysia marginata</name>
    <dbReference type="NCBI Taxonomy" id="1093978"/>
    <lineage>
        <taxon>Eukaryota</taxon>
        <taxon>Metazoa</taxon>
        <taxon>Spiralia</taxon>
        <taxon>Lophotrochozoa</taxon>
        <taxon>Mollusca</taxon>
        <taxon>Gastropoda</taxon>
        <taxon>Heterobranchia</taxon>
        <taxon>Euthyneura</taxon>
        <taxon>Panpulmonata</taxon>
        <taxon>Sacoglossa</taxon>
        <taxon>Placobranchoidea</taxon>
        <taxon>Plakobranchidae</taxon>
        <taxon>Elysia</taxon>
    </lineage>
</organism>
<feature type="compositionally biased region" description="Basic and acidic residues" evidence="1">
    <location>
        <begin position="164"/>
        <end position="173"/>
    </location>
</feature>
<gene>
    <name evidence="2" type="ORF">ElyMa_001871600</name>
</gene>
<keyword evidence="2" id="KW-0378">Hydrolase</keyword>
<name>A0AAV4EN30_9GAST</name>
<dbReference type="Proteomes" id="UP000762676">
    <property type="component" value="Unassembled WGS sequence"/>
</dbReference>
<evidence type="ECO:0000313" key="2">
    <source>
        <dbReference type="EMBL" id="GFR62427.1"/>
    </source>
</evidence>
<proteinExistence type="predicted"/>
<reference evidence="2 3" key="1">
    <citation type="journal article" date="2021" name="Elife">
        <title>Chloroplast acquisition without the gene transfer in kleptoplastic sea slugs, Plakobranchus ocellatus.</title>
        <authorList>
            <person name="Maeda T."/>
            <person name="Takahashi S."/>
            <person name="Yoshida T."/>
            <person name="Shimamura S."/>
            <person name="Takaki Y."/>
            <person name="Nagai Y."/>
            <person name="Toyoda A."/>
            <person name="Suzuki Y."/>
            <person name="Arimoto A."/>
            <person name="Ishii H."/>
            <person name="Satoh N."/>
            <person name="Nishiyama T."/>
            <person name="Hasebe M."/>
            <person name="Maruyama T."/>
            <person name="Minagawa J."/>
            <person name="Obokata J."/>
            <person name="Shigenobu S."/>
        </authorList>
    </citation>
    <scope>NUCLEOTIDE SEQUENCE [LARGE SCALE GENOMIC DNA]</scope>
</reference>
<keyword evidence="3" id="KW-1185">Reference proteome</keyword>
<keyword evidence="2" id="KW-0540">Nuclease</keyword>
<protein>
    <submittedName>
        <fullName evidence="2">Endonuclease-reverse transcriptase</fullName>
    </submittedName>
</protein>
<comment type="caution">
    <text evidence="2">The sequence shown here is derived from an EMBL/GenBank/DDBJ whole genome shotgun (WGS) entry which is preliminary data.</text>
</comment>
<evidence type="ECO:0000256" key="1">
    <source>
        <dbReference type="SAM" id="MobiDB-lite"/>
    </source>
</evidence>
<dbReference type="AlphaFoldDB" id="A0AAV4EN30"/>
<keyword evidence="2" id="KW-0255">Endonuclease</keyword>
<dbReference type="PANTHER" id="PTHR47027:SF25">
    <property type="entry name" value="REVERSE TRANSCRIPTASE DOMAIN-CONTAINING PROTEIN"/>
    <property type="match status" value="1"/>
</dbReference>
<feature type="region of interest" description="Disordered" evidence="1">
    <location>
        <begin position="140"/>
        <end position="173"/>
    </location>
</feature>
<dbReference type="EMBL" id="BMAT01003791">
    <property type="protein sequence ID" value="GFR62427.1"/>
    <property type="molecule type" value="Genomic_DNA"/>
</dbReference>
<dbReference type="PANTHER" id="PTHR47027">
    <property type="entry name" value="REVERSE TRANSCRIPTASE DOMAIN-CONTAINING PROTEIN"/>
    <property type="match status" value="1"/>
</dbReference>
<evidence type="ECO:0000313" key="3">
    <source>
        <dbReference type="Proteomes" id="UP000762676"/>
    </source>
</evidence>
<dbReference type="GO" id="GO:0004519">
    <property type="term" value="F:endonuclease activity"/>
    <property type="evidence" value="ECO:0007669"/>
    <property type="project" value="UniProtKB-KW"/>
</dbReference>